<evidence type="ECO:0000256" key="4">
    <source>
        <dbReference type="ARBA" id="ARBA00022980"/>
    </source>
</evidence>
<evidence type="ECO:0000256" key="1">
    <source>
        <dbReference type="ARBA" id="ARBA00004173"/>
    </source>
</evidence>
<proteinExistence type="inferred from homology"/>
<feature type="region of interest" description="Disordered" evidence="8">
    <location>
        <begin position="10"/>
        <end position="68"/>
    </location>
</feature>
<dbReference type="Pfam" id="PF10236">
    <property type="entry name" value="DAP3"/>
    <property type="match status" value="1"/>
</dbReference>
<dbReference type="InterPro" id="IPR019368">
    <property type="entry name" value="Ribosomal_mS29"/>
</dbReference>
<dbReference type="GO" id="GO:0003735">
    <property type="term" value="F:structural constituent of ribosome"/>
    <property type="evidence" value="ECO:0007669"/>
    <property type="project" value="TreeGrafter"/>
</dbReference>
<evidence type="ECO:0000256" key="8">
    <source>
        <dbReference type="SAM" id="MobiDB-lite"/>
    </source>
</evidence>
<keyword evidence="4" id="KW-0689">Ribosomal protein</keyword>
<evidence type="ECO:0000256" key="5">
    <source>
        <dbReference type="ARBA" id="ARBA00023128"/>
    </source>
</evidence>
<dbReference type="PANTHER" id="PTHR12810">
    <property type="entry name" value="MITOCHONDRIAL 28S RIBOSOMAL PROTEIN S29"/>
    <property type="match status" value="1"/>
</dbReference>
<name>A0A2P2JPP6_RHIMU</name>
<comment type="subcellular location">
    <subcellularLocation>
        <location evidence="1">Mitochondrion</location>
    </subcellularLocation>
</comment>
<dbReference type="EMBL" id="GGEC01014954">
    <property type="protein sequence ID" value="MBW95437.1"/>
    <property type="molecule type" value="Transcribed_RNA"/>
</dbReference>
<reference evidence="9" key="1">
    <citation type="submission" date="2018-02" db="EMBL/GenBank/DDBJ databases">
        <title>Rhizophora mucronata_Transcriptome.</title>
        <authorList>
            <person name="Meera S.P."/>
            <person name="Sreeshan A."/>
            <person name="Augustine A."/>
        </authorList>
    </citation>
    <scope>NUCLEOTIDE SEQUENCE</scope>
    <source>
        <tissue evidence="9">Leaf</tissue>
    </source>
</reference>
<keyword evidence="6" id="KW-0687">Ribonucleoprotein</keyword>
<dbReference type="GO" id="GO:0005763">
    <property type="term" value="C:mitochondrial small ribosomal subunit"/>
    <property type="evidence" value="ECO:0007669"/>
    <property type="project" value="TreeGrafter"/>
</dbReference>
<evidence type="ECO:0000256" key="2">
    <source>
        <dbReference type="ARBA" id="ARBA00009863"/>
    </source>
</evidence>
<sequence>MLRSILRRAIKAQKPYQMAPSWNPKTNPTFSPSPFHHFSSKTKKNSAQKQKPGKKTSSAVNSSADSAAQTTAGLRNISVVSDPVANRRQQLAEDEKNPSLDLGPNGFPLFTSTPSLSQLTRIDACSYFKFSEKELKAVLPEGLPKGMVVEFEESMRSSLLVRKSFLDLRDNFRRIVDPPLRSSDGKGPKARKQIVLDGPVSCGKSITLAMLVHWARDEGWLVLYVPQAREWTHGEFFYKNPETGLWDTPAQASSVLKDFLKYNESLLKQLPCHIFDPIPLGEGPGIGLMKGVESMPVPEVSTLYDMVQVGIKHTHAAVGVAVRLRKELSLVKDIPVLIAIDQYNSWFTFSEHEEPVTLHSCRPIHARELAMVNAFRPMVHNDMMVGAFSHSTAVGKLRKDLPDVPADARVNLPRYGLDEAATVCHYYLRQRLVNREAFSDEKWKKIYYLSNGNGAEIRTLVPLMR</sequence>
<organism evidence="9">
    <name type="scientific">Rhizophora mucronata</name>
    <name type="common">Asiatic mangrove</name>
    <dbReference type="NCBI Taxonomy" id="61149"/>
    <lineage>
        <taxon>Eukaryota</taxon>
        <taxon>Viridiplantae</taxon>
        <taxon>Streptophyta</taxon>
        <taxon>Embryophyta</taxon>
        <taxon>Tracheophyta</taxon>
        <taxon>Spermatophyta</taxon>
        <taxon>Magnoliopsida</taxon>
        <taxon>eudicotyledons</taxon>
        <taxon>Gunneridae</taxon>
        <taxon>Pentapetalae</taxon>
        <taxon>rosids</taxon>
        <taxon>fabids</taxon>
        <taxon>Malpighiales</taxon>
        <taxon>Rhizophoraceae</taxon>
        <taxon>Rhizophora</taxon>
    </lineage>
</organism>
<dbReference type="AlphaFoldDB" id="A0A2P2JPP6"/>
<keyword evidence="5" id="KW-0496">Mitochondrion</keyword>
<evidence type="ECO:0000256" key="3">
    <source>
        <dbReference type="ARBA" id="ARBA00022946"/>
    </source>
</evidence>
<protein>
    <recommendedName>
        <fullName evidence="7">Small ribosomal subunit protein mS29</fullName>
    </recommendedName>
</protein>
<evidence type="ECO:0000256" key="6">
    <source>
        <dbReference type="ARBA" id="ARBA00023274"/>
    </source>
</evidence>
<accession>A0A2P2JPP6</accession>
<feature type="compositionally biased region" description="Low complexity" evidence="8">
    <location>
        <begin position="57"/>
        <end position="68"/>
    </location>
</feature>
<evidence type="ECO:0000256" key="7">
    <source>
        <dbReference type="ARBA" id="ARBA00035140"/>
    </source>
</evidence>
<dbReference type="PANTHER" id="PTHR12810:SF0">
    <property type="entry name" value="SMALL RIBOSOMAL SUBUNIT PROTEIN MS29"/>
    <property type="match status" value="1"/>
</dbReference>
<feature type="compositionally biased region" description="Basic residues" evidence="8">
    <location>
        <begin position="38"/>
        <end position="54"/>
    </location>
</feature>
<keyword evidence="3" id="KW-0809">Transit peptide</keyword>
<comment type="similarity">
    <text evidence="2">Belongs to the mitochondrion-specific ribosomal protein mS29 family.</text>
</comment>
<evidence type="ECO:0000313" key="9">
    <source>
        <dbReference type="EMBL" id="MBW95437.1"/>
    </source>
</evidence>